<sequence>MGGAASKERFERAATTGALTVDEKGMRSWSRLTKALTSLPTLRSMAVSGTRIADPIPHPFVMLPLWKSLVYLDLSNNRLPCACALSCAIRLSKDVAGHFNDITKANARAQAAASATPLPLETLNLSGNALHLLPPLLSTRFPRLRRFVCTNNAQPLAVPHSLACCLGPSASLEIIDLKSNKLQSFTVAEDTVRSPFPALRELLLDHNRLSGTLTLGFKSSEAFPILPSLRRLSVEEQCGRQPLDAVDQTIFVHCPGLNSLSLRGNPSKEQILATLGKSVVYRAWQERQAEIINKKIGAGGSAELMR</sequence>
<dbReference type="Gene3D" id="3.80.10.10">
    <property type="entry name" value="Ribonuclease Inhibitor"/>
    <property type="match status" value="2"/>
</dbReference>
<dbReference type="PANTHER" id="PTHR24366:SF96">
    <property type="entry name" value="LEUCINE RICH REPEAT CONTAINING 53"/>
    <property type="match status" value="1"/>
</dbReference>
<dbReference type="SUPFAM" id="SSF52047">
    <property type="entry name" value="RNI-like"/>
    <property type="match status" value="1"/>
</dbReference>
<evidence type="ECO:0000313" key="3">
    <source>
        <dbReference type="EMBL" id="KPI87128.1"/>
    </source>
</evidence>
<dbReference type="EMBL" id="LJSK01000101">
    <property type="protein sequence ID" value="KPI87128.1"/>
    <property type="molecule type" value="Genomic_DNA"/>
</dbReference>
<accession>A0A0N1IL46</accession>
<dbReference type="PROSITE" id="PS51450">
    <property type="entry name" value="LRR"/>
    <property type="match status" value="1"/>
</dbReference>
<reference evidence="3 4" key="1">
    <citation type="journal article" date="2015" name="PLoS Pathog.">
        <title>Leptomonas seymouri: Adaptations to the Dixenous Life Cycle Analyzed by Genome Sequencing, Transcriptome Profiling and Co-infection with Leishmania donovani.</title>
        <authorList>
            <person name="Kraeva N."/>
            <person name="Butenko A."/>
            <person name="Hlavacova J."/>
            <person name="Kostygov A."/>
            <person name="Myskova J."/>
            <person name="Grybchuk D."/>
            <person name="Lestinova T."/>
            <person name="Votypka J."/>
            <person name="Volf P."/>
            <person name="Opperdoes F."/>
            <person name="Flegontov P."/>
            <person name="Lukes J."/>
            <person name="Yurchenko V."/>
        </authorList>
    </citation>
    <scope>NUCLEOTIDE SEQUENCE [LARGE SCALE GENOMIC DNA]</scope>
    <source>
        <strain evidence="3 4">ATCC 30220</strain>
    </source>
</reference>
<gene>
    <name evidence="3" type="ORF">ABL78_3781</name>
</gene>
<evidence type="ECO:0000256" key="2">
    <source>
        <dbReference type="ARBA" id="ARBA00022737"/>
    </source>
</evidence>
<comment type="caution">
    <text evidence="3">The sequence shown here is derived from an EMBL/GenBank/DDBJ whole genome shotgun (WGS) entry which is preliminary data.</text>
</comment>
<name>A0A0N1IL46_LEPSE</name>
<evidence type="ECO:0000313" key="4">
    <source>
        <dbReference type="Proteomes" id="UP000038009"/>
    </source>
</evidence>
<organism evidence="3 4">
    <name type="scientific">Leptomonas seymouri</name>
    <dbReference type="NCBI Taxonomy" id="5684"/>
    <lineage>
        <taxon>Eukaryota</taxon>
        <taxon>Discoba</taxon>
        <taxon>Euglenozoa</taxon>
        <taxon>Kinetoplastea</taxon>
        <taxon>Metakinetoplastina</taxon>
        <taxon>Trypanosomatida</taxon>
        <taxon>Trypanosomatidae</taxon>
        <taxon>Leishmaniinae</taxon>
        <taxon>Leptomonas</taxon>
    </lineage>
</organism>
<dbReference type="PANTHER" id="PTHR24366">
    <property type="entry name" value="IG(IMMUNOGLOBULIN) AND LRR(LEUCINE RICH REPEAT) DOMAINS"/>
    <property type="match status" value="1"/>
</dbReference>
<dbReference type="OMA" id="AIFAHCP"/>
<evidence type="ECO:0008006" key="5">
    <source>
        <dbReference type="Google" id="ProtNLM"/>
    </source>
</evidence>
<keyword evidence="2" id="KW-0677">Repeat</keyword>
<dbReference type="InterPro" id="IPR032675">
    <property type="entry name" value="LRR_dom_sf"/>
</dbReference>
<proteinExistence type="predicted"/>
<dbReference type="VEuPathDB" id="TriTrypDB:Lsey_0101_0120"/>
<evidence type="ECO:0000256" key="1">
    <source>
        <dbReference type="ARBA" id="ARBA00022614"/>
    </source>
</evidence>
<dbReference type="Pfam" id="PF00560">
    <property type="entry name" value="LRR_1"/>
    <property type="match status" value="1"/>
</dbReference>
<dbReference type="InterPro" id="IPR001611">
    <property type="entry name" value="Leu-rich_rpt"/>
</dbReference>
<protein>
    <recommendedName>
        <fullName evidence="5">Leucine-rich repeat protein (LRRP)</fullName>
    </recommendedName>
</protein>
<dbReference type="AlphaFoldDB" id="A0A0N1IL46"/>
<dbReference type="OrthoDB" id="272149at2759"/>
<keyword evidence="1" id="KW-0433">Leucine-rich repeat</keyword>
<keyword evidence="4" id="KW-1185">Reference proteome</keyword>
<dbReference type="Proteomes" id="UP000038009">
    <property type="component" value="Unassembled WGS sequence"/>
</dbReference>